<feature type="domain" description="F-box" evidence="1">
    <location>
        <begin position="7"/>
        <end position="53"/>
    </location>
</feature>
<dbReference type="EMBL" id="JAVHNS010000003">
    <property type="protein sequence ID" value="KAK6360109.1"/>
    <property type="molecule type" value="Genomic_DNA"/>
</dbReference>
<dbReference type="AlphaFoldDB" id="A0AAV9VG29"/>
<protein>
    <recommendedName>
        <fullName evidence="1">F-box domain-containing protein</fullName>
    </recommendedName>
</protein>
<evidence type="ECO:0000313" key="2">
    <source>
        <dbReference type="EMBL" id="KAK6360109.1"/>
    </source>
</evidence>
<dbReference type="PROSITE" id="PS50181">
    <property type="entry name" value="FBOX"/>
    <property type="match status" value="1"/>
</dbReference>
<evidence type="ECO:0000313" key="3">
    <source>
        <dbReference type="Proteomes" id="UP001373714"/>
    </source>
</evidence>
<evidence type="ECO:0000259" key="1">
    <source>
        <dbReference type="PROSITE" id="PS50181"/>
    </source>
</evidence>
<accession>A0AAV9VG29</accession>
<dbReference type="SUPFAM" id="SSF81383">
    <property type="entry name" value="F-box domain"/>
    <property type="match status" value="1"/>
</dbReference>
<comment type="caution">
    <text evidence="2">The sequence shown here is derived from an EMBL/GenBank/DDBJ whole genome shotgun (WGS) entry which is preliminary data.</text>
</comment>
<dbReference type="Proteomes" id="UP001373714">
    <property type="component" value="Unassembled WGS sequence"/>
</dbReference>
<dbReference type="InterPro" id="IPR001810">
    <property type="entry name" value="F-box_dom"/>
</dbReference>
<proteinExistence type="predicted"/>
<organism evidence="2 3">
    <name type="scientific">Orbilia blumenaviensis</name>
    <dbReference type="NCBI Taxonomy" id="1796055"/>
    <lineage>
        <taxon>Eukaryota</taxon>
        <taxon>Fungi</taxon>
        <taxon>Dikarya</taxon>
        <taxon>Ascomycota</taxon>
        <taxon>Pezizomycotina</taxon>
        <taxon>Orbiliomycetes</taxon>
        <taxon>Orbiliales</taxon>
        <taxon>Orbiliaceae</taxon>
        <taxon>Orbilia</taxon>
    </lineage>
</organism>
<dbReference type="InterPro" id="IPR036047">
    <property type="entry name" value="F-box-like_dom_sf"/>
</dbReference>
<sequence length="345" mass="39746">MSQQQAPTGVRSLPVELHIMILSYLSYLDHIACEAVLPVWYDLVTDPATFSRRYTRSKLRYTMTHPDERYLIHGLIRDCYFFVHSVPESKRAVENPGSMTVTIIPITSVSSNEADQYPSNLYFLDKNQFGSRLISSIPGAMTFTDPPFLDDAVWCDARGLSPEEEPECDIWFYPIGCSHRLPSIVTTVHGFTIRNMLSRCISNAKKASEIMANGCSKCWNARKDKSAEQLANDFNLQPVYIRRAHLRGWTYRNPSKDWMGMFAFERYFVNVQDLDDGEICGKIVKPWHWTSFWNQIIYDGDSWVPTSEGTSCIIFGVDDLKHKQNVVEGTREGYFWWRGRTRTGE</sequence>
<dbReference type="Gene3D" id="1.20.1280.50">
    <property type="match status" value="1"/>
</dbReference>
<name>A0AAV9VG29_9PEZI</name>
<gene>
    <name evidence="2" type="ORF">TWF730_006262</name>
</gene>
<reference evidence="2 3" key="1">
    <citation type="submission" date="2019-10" db="EMBL/GenBank/DDBJ databases">
        <authorList>
            <person name="Palmer J.M."/>
        </authorList>
    </citation>
    <scope>NUCLEOTIDE SEQUENCE [LARGE SCALE GENOMIC DNA]</scope>
    <source>
        <strain evidence="2 3">TWF730</strain>
    </source>
</reference>
<keyword evidence="3" id="KW-1185">Reference proteome</keyword>